<protein>
    <submittedName>
        <fullName evidence="1">Uncharacterized protein</fullName>
    </submittedName>
</protein>
<comment type="caution">
    <text evidence="1">The sequence shown here is derived from an EMBL/GenBank/DDBJ whole genome shotgun (WGS) entry which is preliminary data.</text>
</comment>
<dbReference type="EMBL" id="MU394283">
    <property type="protein sequence ID" value="KAI6092426.1"/>
    <property type="molecule type" value="Genomic_DNA"/>
</dbReference>
<keyword evidence="2" id="KW-1185">Reference proteome</keyword>
<evidence type="ECO:0000313" key="1">
    <source>
        <dbReference type="EMBL" id="KAI6092426.1"/>
    </source>
</evidence>
<sequence length="608" mass="65684">MSSMLKKKGGLSFKPKPKAVPRRPGAATEDSSQASTPAPTIASPAAPAGPPAESSNNDAGAAAKEIQKEISKEAPQVVVTESSAQDEPVTTIQPTTELATASITESPTINESPRQDPSAPVSASTERVARSISPEQTPPTTIPPSAGRTAQPTPAPEASALASPPATITRPSAAANFPTPEPSIQGQDRAAPPTAPPSPVRVSDTIAVSAPVDEPPAPAPKKKRAPRKRTSTANGNTEDGAPAPKKRRAPRKKATTERDETAPAATEEGTPSTTKRRRRSPTPEDPETLTVDHGTMKMAELTQDLGIGKRFKHADAIAERQREARERYRLKKLEKQKRLLGLLPGEDSASRAGTPAEGEENGRDSAIARAMELGASASADAGHTVGYEVIDGQIIINQQSLVVDRHAAHRDMSTLETVEEDEFSHVTTCVSFRRESRKTGPNHWTEEETEKFYRLLGMFGTDFETIASMFPEKTRRAVKLKFNREENLRPNRIDATVMVRGEKKVDIDLEEYKSHQREWQTSDKIMAEHAELVKEHEEDIRRLRDERRAAGLLDDDEDEQHQQQQANGQDGKEGEGDGNGNGNGDHDQGREGEGEEVAPANNEAAVSA</sequence>
<evidence type="ECO:0000313" key="2">
    <source>
        <dbReference type="Proteomes" id="UP001497680"/>
    </source>
</evidence>
<gene>
    <name evidence="1" type="ORF">F4821DRAFT_134723</name>
</gene>
<proteinExistence type="predicted"/>
<name>A0ACC0DI43_9PEZI</name>
<accession>A0ACC0DI43</accession>
<dbReference type="Proteomes" id="UP001497680">
    <property type="component" value="Unassembled WGS sequence"/>
</dbReference>
<organism evidence="1 2">
    <name type="scientific">Hypoxylon rubiginosum</name>
    <dbReference type="NCBI Taxonomy" id="110542"/>
    <lineage>
        <taxon>Eukaryota</taxon>
        <taxon>Fungi</taxon>
        <taxon>Dikarya</taxon>
        <taxon>Ascomycota</taxon>
        <taxon>Pezizomycotina</taxon>
        <taxon>Sordariomycetes</taxon>
        <taxon>Xylariomycetidae</taxon>
        <taxon>Xylariales</taxon>
        <taxon>Hypoxylaceae</taxon>
        <taxon>Hypoxylon</taxon>
    </lineage>
</organism>
<reference evidence="1 2" key="1">
    <citation type="journal article" date="2022" name="New Phytol.">
        <title>Ecological generalism drives hyperdiversity of secondary metabolite gene clusters in xylarialean endophytes.</title>
        <authorList>
            <person name="Franco M.E.E."/>
            <person name="Wisecaver J.H."/>
            <person name="Arnold A.E."/>
            <person name="Ju Y.M."/>
            <person name="Slot J.C."/>
            <person name="Ahrendt S."/>
            <person name="Moore L.P."/>
            <person name="Eastman K.E."/>
            <person name="Scott K."/>
            <person name="Konkel Z."/>
            <person name="Mondo S.J."/>
            <person name="Kuo A."/>
            <person name="Hayes R.D."/>
            <person name="Haridas S."/>
            <person name="Andreopoulos B."/>
            <person name="Riley R."/>
            <person name="LaButti K."/>
            <person name="Pangilinan J."/>
            <person name="Lipzen A."/>
            <person name="Amirebrahimi M."/>
            <person name="Yan J."/>
            <person name="Adam C."/>
            <person name="Keymanesh K."/>
            <person name="Ng V."/>
            <person name="Louie K."/>
            <person name="Northen T."/>
            <person name="Drula E."/>
            <person name="Henrissat B."/>
            <person name="Hsieh H.M."/>
            <person name="Youens-Clark K."/>
            <person name="Lutzoni F."/>
            <person name="Miadlikowska J."/>
            <person name="Eastwood D.C."/>
            <person name="Hamelin R.C."/>
            <person name="Grigoriev I.V."/>
            <person name="U'Ren J.M."/>
        </authorList>
    </citation>
    <scope>NUCLEOTIDE SEQUENCE [LARGE SCALE GENOMIC DNA]</scope>
    <source>
        <strain evidence="1 2">ER1909</strain>
    </source>
</reference>